<name>J7K6P6_9CHLO</name>
<sequence>MPVITNCNPATKSESSACNGKPLSIAVKKQEIGKSRTLLKRYKQQLTSLSKVEGQVAIGIMLGDASLQTQDGGKSYRLKLLQGDKNKDYLFHLCTVFSRWILSPPSPQNRQSKITGKDLKAWRSQTISHKAFNILAKIFLDERGKKRILPNLVKEHLTDRSLAYWLMDDGGKSNYNKDRPKLKGVTINTQGFSKAEVDSMVAQLISVLGLDC</sequence>
<dbReference type="RefSeq" id="YP_006666386.1">
    <property type="nucleotide sequence ID" value="NC_018568.1"/>
</dbReference>
<dbReference type="GO" id="GO:0004519">
    <property type="term" value="F:endonuclease activity"/>
    <property type="evidence" value="ECO:0007669"/>
    <property type="project" value="UniProtKB-KW"/>
</dbReference>
<dbReference type="InterPro" id="IPR027434">
    <property type="entry name" value="Homing_endonucl"/>
</dbReference>
<protein>
    <submittedName>
        <fullName evidence="2">Putative LAGLIDADG homing endonuclease</fullName>
    </submittedName>
</protein>
<keyword evidence="2" id="KW-0378">Hydrolase</keyword>
<reference evidence="2" key="1">
    <citation type="journal article" date="2012" name="Eukaryot. Cell">
        <title>Complete Mitochondrial and Plastid Genomes of the Green Microalga Trebouxiophyceae sp. Strain MX-AZ01 Isolated from a Highly Acidic Geothermal Lake.</title>
        <authorList>
            <person name="Servin-Garciduenas L.E."/>
            <person name="Martinez-Romero E."/>
        </authorList>
    </citation>
    <scope>NUCLEOTIDE SEQUENCE</scope>
    <source>
        <strain evidence="2">MX-AZ01</strain>
    </source>
</reference>
<dbReference type="InterPro" id="IPR004860">
    <property type="entry name" value="LAGLIDADG_dom"/>
</dbReference>
<gene>
    <name evidence="2" type="primary">orf005</name>
</gene>
<keyword evidence="2" id="KW-0496">Mitochondrion</keyword>
<dbReference type="Gene3D" id="3.10.28.10">
    <property type="entry name" value="Homing endonucleases"/>
    <property type="match status" value="2"/>
</dbReference>
<dbReference type="EMBL" id="JX315601">
    <property type="protein sequence ID" value="AFQ93741.1"/>
    <property type="molecule type" value="Genomic_DNA"/>
</dbReference>
<feature type="domain" description="Homing endonuclease LAGLIDADG" evidence="1">
    <location>
        <begin position="55"/>
        <end position="212"/>
    </location>
</feature>
<dbReference type="GeneID" id="13543398"/>
<accession>J7K6P6</accession>
<dbReference type="SUPFAM" id="SSF55608">
    <property type="entry name" value="Homing endonucleases"/>
    <property type="match status" value="1"/>
</dbReference>
<dbReference type="AlphaFoldDB" id="J7K6P6"/>
<dbReference type="Pfam" id="PF03161">
    <property type="entry name" value="LAGLIDADG_2"/>
    <property type="match status" value="1"/>
</dbReference>
<evidence type="ECO:0000259" key="1">
    <source>
        <dbReference type="Pfam" id="PF03161"/>
    </source>
</evidence>
<organism evidence="2">
    <name type="scientific">Trebouxiophyceae sp. MX-AZ01</name>
    <dbReference type="NCBI Taxonomy" id="1208065"/>
    <lineage>
        <taxon>Eukaryota</taxon>
        <taxon>Viridiplantae</taxon>
        <taxon>Chlorophyta</taxon>
        <taxon>core chlorophytes</taxon>
        <taxon>Trebouxiophyceae</taxon>
    </lineage>
</organism>
<keyword evidence="2" id="KW-0255">Endonuclease</keyword>
<evidence type="ECO:0000313" key="2">
    <source>
        <dbReference type="EMBL" id="AFQ93741.1"/>
    </source>
</evidence>
<geneLocation type="mitochondrion" evidence="2"/>
<keyword evidence="2" id="KW-0540">Nuclease</keyword>
<proteinExistence type="predicted"/>